<dbReference type="PANTHER" id="PTHR33112">
    <property type="entry name" value="DOMAIN PROTEIN, PUTATIVE-RELATED"/>
    <property type="match status" value="1"/>
</dbReference>
<dbReference type="STRING" id="1072389.K1WJ75"/>
<dbReference type="InParanoid" id="K1WJ75"/>
<dbReference type="OrthoDB" id="8300194at2759"/>
<dbReference type="Proteomes" id="UP000006753">
    <property type="component" value="Unassembled WGS sequence"/>
</dbReference>
<evidence type="ECO:0000259" key="1">
    <source>
        <dbReference type="Pfam" id="PF06985"/>
    </source>
</evidence>
<feature type="domain" description="Heterokaryon incompatibility" evidence="1">
    <location>
        <begin position="246"/>
        <end position="388"/>
    </location>
</feature>
<dbReference type="AlphaFoldDB" id="K1WJ75"/>
<dbReference type="KEGG" id="mbe:MBM_04049"/>
<keyword evidence="3" id="KW-1185">Reference proteome</keyword>
<reference evidence="2 3" key="1">
    <citation type="journal article" date="2012" name="BMC Genomics">
        <title>Sequencing the genome of Marssonina brunnea reveals fungus-poplar co-evolution.</title>
        <authorList>
            <person name="Zhu S."/>
            <person name="Cao Y.-Z."/>
            <person name="Jiang C."/>
            <person name="Tan B.-Y."/>
            <person name="Wang Z."/>
            <person name="Feng S."/>
            <person name="Zhang L."/>
            <person name="Su X.-H."/>
            <person name="Brejova B."/>
            <person name="Vinar T."/>
            <person name="Xu M."/>
            <person name="Wang M.-X."/>
            <person name="Zhang S.-G."/>
            <person name="Huang M.-R."/>
            <person name="Wu R."/>
            <person name="Zhou Y."/>
        </authorList>
    </citation>
    <scope>NUCLEOTIDE SEQUENCE [LARGE SCALE GENOMIC DNA]</scope>
    <source>
        <strain evidence="2 3">MB_m1</strain>
    </source>
</reference>
<protein>
    <submittedName>
        <fullName evidence="2">Heterokaryon incompatibility protein</fullName>
    </submittedName>
</protein>
<dbReference type="PANTHER" id="PTHR33112:SF16">
    <property type="entry name" value="HETEROKARYON INCOMPATIBILITY DOMAIN-CONTAINING PROTEIN"/>
    <property type="match status" value="1"/>
</dbReference>
<gene>
    <name evidence="2" type="ORF">MBM_04049</name>
</gene>
<accession>K1WJ75</accession>
<evidence type="ECO:0000313" key="2">
    <source>
        <dbReference type="EMBL" id="EKD17680.1"/>
    </source>
</evidence>
<dbReference type="Pfam" id="PF06985">
    <property type="entry name" value="HET"/>
    <property type="match status" value="1"/>
</dbReference>
<dbReference type="InterPro" id="IPR010730">
    <property type="entry name" value="HET"/>
</dbReference>
<dbReference type="OMA" id="SARAGCH"/>
<dbReference type="EMBL" id="JH921435">
    <property type="protein sequence ID" value="EKD17680.1"/>
    <property type="molecule type" value="Genomic_DNA"/>
</dbReference>
<name>K1WJ75_MARBU</name>
<dbReference type="HOGENOM" id="CLU_002639_2_12_1"/>
<evidence type="ECO:0000313" key="3">
    <source>
        <dbReference type="Proteomes" id="UP000006753"/>
    </source>
</evidence>
<sequence>MDQVSKDGSSLKEGPTRYKAASARALFHMVSNKVYMFDPRRSADSPHPLSPSIPNESFWKQPPVQMTSTSLNSLCHDCASLELQPGSSIAGQPPTTTFRTSLRAVEESARAGCHVCTLVFTRIAGPNDFWTREPDGRVRYEYMLGEAGGPPQLRVKWGLSSVKFNVSSLSDPSDPPVLPHDSLQISPKSELIFSMISNWLGTCSASHQNCHPTSPSTLPRRVINVGSASESRDPYLWVTAGELGNYAALSYRWGTSPTLTTTTHNLTAHTQGIPLEDFPATLRDAVLVCRALGLQYLWVDALCIIQDSAPDWAEQAGQMAGIYQNAQLTISADSAESSGAGFLADRDPQAIRSCSYPQAGMTVHPEIADVFAVVDAGGLSRRGWVLQERVFSRRVVHWTRFEVGWQCREMQASERKPGGQRNVTWLGSNVRKMFVAPPVPADAGRPGDGARDVYSAWYQLVQEYSSRLLTYPDKDKLVALSSIAQTFHSRYKDLLGPEESYISGLWRGDLARGLSFRYGTGTYGRQQVGLPQVEVCNLDDPSTWTYRAPSFSWTRGEGAADWEYRGGAGPSLPGYDVEVLSVHNVTTGGNRWGAVESCWIMLRGVVSSRETMRAEVGEFFERNISGTSVYPVDGYAEPRRRVGADLASDLSDGRDRRVS</sequence>
<dbReference type="eggNOG" id="ENOG502S8TM">
    <property type="taxonomic scope" value="Eukaryota"/>
</dbReference>
<organism evidence="2 3">
    <name type="scientific">Marssonina brunnea f. sp. multigermtubi (strain MB_m1)</name>
    <name type="common">Marssonina leaf spot fungus</name>
    <dbReference type="NCBI Taxonomy" id="1072389"/>
    <lineage>
        <taxon>Eukaryota</taxon>
        <taxon>Fungi</taxon>
        <taxon>Dikarya</taxon>
        <taxon>Ascomycota</taxon>
        <taxon>Pezizomycotina</taxon>
        <taxon>Leotiomycetes</taxon>
        <taxon>Helotiales</taxon>
        <taxon>Drepanopezizaceae</taxon>
        <taxon>Drepanopeziza</taxon>
    </lineage>
</organism>
<proteinExistence type="predicted"/>